<evidence type="ECO:0000256" key="3">
    <source>
        <dbReference type="ARBA" id="ARBA00022691"/>
    </source>
</evidence>
<feature type="compositionally biased region" description="Low complexity" evidence="4">
    <location>
        <begin position="243"/>
        <end position="255"/>
    </location>
</feature>
<keyword evidence="1" id="KW-0489">Methyltransferase</keyword>
<dbReference type="OMA" id="FHRTSKW"/>
<feature type="region of interest" description="Disordered" evidence="4">
    <location>
        <begin position="234"/>
        <end position="255"/>
    </location>
</feature>
<evidence type="ECO:0000256" key="4">
    <source>
        <dbReference type="SAM" id="MobiDB-lite"/>
    </source>
</evidence>
<dbReference type="Pfam" id="PF11968">
    <property type="entry name" value="Bmt2"/>
    <property type="match status" value="1"/>
</dbReference>
<keyword evidence="3" id="KW-0949">S-adenosyl-L-methionine</keyword>
<feature type="compositionally biased region" description="Basic residues" evidence="4">
    <location>
        <begin position="1"/>
        <end position="13"/>
    </location>
</feature>
<evidence type="ECO:0008006" key="7">
    <source>
        <dbReference type="Google" id="ProtNLM"/>
    </source>
</evidence>
<dbReference type="AlphaFoldDB" id="A0A139A809"/>
<organism evidence="5 6">
    <name type="scientific">Gonapodya prolifera (strain JEL478)</name>
    <name type="common">Monoblepharis prolifera</name>
    <dbReference type="NCBI Taxonomy" id="1344416"/>
    <lineage>
        <taxon>Eukaryota</taxon>
        <taxon>Fungi</taxon>
        <taxon>Fungi incertae sedis</taxon>
        <taxon>Chytridiomycota</taxon>
        <taxon>Chytridiomycota incertae sedis</taxon>
        <taxon>Monoblepharidomycetes</taxon>
        <taxon>Monoblepharidales</taxon>
        <taxon>Gonapodyaceae</taxon>
        <taxon>Gonapodya</taxon>
    </lineage>
</organism>
<gene>
    <name evidence="5" type="ORF">M427DRAFT_113695</name>
</gene>
<evidence type="ECO:0000256" key="1">
    <source>
        <dbReference type="ARBA" id="ARBA00022603"/>
    </source>
</evidence>
<keyword evidence="2" id="KW-0808">Transferase</keyword>
<keyword evidence="6" id="KW-1185">Reference proteome</keyword>
<evidence type="ECO:0000313" key="6">
    <source>
        <dbReference type="Proteomes" id="UP000070544"/>
    </source>
</evidence>
<accession>A0A139A809</accession>
<evidence type="ECO:0000256" key="2">
    <source>
        <dbReference type="ARBA" id="ARBA00022679"/>
    </source>
</evidence>
<name>A0A139A809_GONPJ</name>
<dbReference type="OrthoDB" id="5954793at2759"/>
<proteinExistence type="predicted"/>
<feature type="region of interest" description="Disordered" evidence="4">
    <location>
        <begin position="1"/>
        <end position="54"/>
    </location>
</feature>
<dbReference type="STRING" id="1344416.A0A139A809"/>
<dbReference type="InterPro" id="IPR021867">
    <property type="entry name" value="Bmt2/SAMTOR"/>
</dbReference>
<protein>
    <recommendedName>
        <fullName evidence="7">25S rRNA adenine-N(1) methyltransferase</fullName>
    </recommendedName>
</protein>
<evidence type="ECO:0000313" key="5">
    <source>
        <dbReference type="EMBL" id="KXS12936.1"/>
    </source>
</evidence>
<dbReference type="PANTHER" id="PTHR21008">
    <property type="entry name" value="S-ADENOSYLMETHIONINE SENSOR UPSTREAM OF MTORC1-RELATED"/>
    <property type="match status" value="1"/>
</dbReference>
<dbReference type="GO" id="GO:0005730">
    <property type="term" value="C:nucleolus"/>
    <property type="evidence" value="ECO:0007669"/>
    <property type="project" value="TreeGrafter"/>
</dbReference>
<reference evidence="5 6" key="1">
    <citation type="journal article" date="2015" name="Genome Biol. Evol.">
        <title>Phylogenomic analyses indicate that early fungi evolved digesting cell walls of algal ancestors of land plants.</title>
        <authorList>
            <person name="Chang Y."/>
            <person name="Wang S."/>
            <person name="Sekimoto S."/>
            <person name="Aerts A.L."/>
            <person name="Choi C."/>
            <person name="Clum A."/>
            <person name="LaButti K.M."/>
            <person name="Lindquist E.A."/>
            <person name="Yee Ngan C."/>
            <person name="Ohm R.A."/>
            <person name="Salamov A.A."/>
            <person name="Grigoriev I.V."/>
            <person name="Spatafora J.W."/>
            <person name="Berbee M.L."/>
        </authorList>
    </citation>
    <scope>NUCLEOTIDE SEQUENCE [LARGE SCALE GENOMIC DNA]</scope>
    <source>
        <strain evidence="5 6">JEL478</strain>
    </source>
</reference>
<sequence length="366" mass="40850">MVPRPKAAKRRRTPITSQARPSSGVQGLESSLQDEKAGSPSGDPESLTSKSERLKGNRLIRRFHTLSKQLAQLRSQPQSPSTVNQIALIEEEIRSLGGIERYQRASLNGQKASKGGESTAKWFGEELREHFGQERSVNLLDVGCLRPSRHYLRPWIRLRAIDLNPTPMTSQPLAHSPNGPVVVEKADLLSMEWPKRADEKFHALGLSLVVNFVGDAEERGFMLSRSRLFLRPPSPSPPNVAKSLFSPTSTSPTSDSLPPSLICIVLPAPCVLNSRYLDAERLEQMMRHLGFTLDRWKVSRGKAGEKKGKGGSGLAYYIFSWRNWGSGWERLVAREDSVREKRLPAVKFPKKQLFPGPGKNNFTIVL</sequence>
<dbReference type="Proteomes" id="UP000070544">
    <property type="component" value="Unassembled WGS sequence"/>
</dbReference>
<dbReference type="GO" id="GO:0016433">
    <property type="term" value="F:rRNA (adenine) methyltransferase activity"/>
    <property type="evidence" value="ECO:0007669"/>
    <property type="project" value="TreeGrafter"/>
</dbReference>
<feature type="compositionally biased region" description="Polar residues" evidence="4">
    <location>
        <begin position="14"/>
        <end position="31"/>
    </location>
</feature>
<dbReference type="PANTHER" id="PTHR21008:SF1">
    <property type="entry name" value="25S RRNA (ADENINE(2142)-N(1))-METHYLTRANSFERASE"/>
    <property type="match status" value="1"/>
</dbReference>
<dbReference type="EMBL" id="KQ965783">
    <property type="protein sequence ID" value="KXS12936.1"/>
    <property type="molecule type" value="Genomic_DNA"/>
</dbReference>